<feature type="region of interest" description="Disordered" evidence="6">
    <location>
        <begin position="1769"/>
        <end position="2017"/>
    </location>
</feature>
<evidence type="ECO:0000256" key="5">
    <source>
        <dbReference type="ARBA" id="ARBA00023242"/>
    </source>
</evidence>
<feature type="compositionally biased region" description="Acidic residues" evidence="6">
    <location>
        <begin position="1948"/>
        <end position="1972"/>
    </location>
</feature>
<feature type="compositionally biased region" description="Basic and acidic residues" evidence="6">
    <location>
        <begin position="435"/>
        <end position="445"/>
    </location>
</feature>
<evidence type="ECO:0000256" key="4">
    <source>
        <dbReference type="ARBA" id="ARBA00014848"/>
    </source>
</evidence>
<organism evidence="7 8">
    <name type="scientific">Penicillium argentinense</name>
    <dbReference type="NCBI Taxonomy" id="1131581"/>
    <lineage>
        <taxon>Eukaryota</taxon>
        <taxon>Fungi</taxon>
        <taxon>Dikarya</taxon>
        <taxon>Ascomycota</taxon>
        <taxon>Pezizomycotina</taxon>
        <taxon>Eurotiomycetes</taxon>
        <taxon>Eurotiomycetidae</taxon>
        <taxon>Eurotiales</taxon>
        <taxon>Aspergillaceae</taxon>
        <taxon>Penicillium</taxon>
    </lineage>
</organism>
<dbReference type="Proteomes" id="UP001149074">
    <property type="component" value="Unassembled WGS sequence"/>
</dbReference>
<dbReference type="GO" id="GO:0000417">
    <property type="term" value="C:HIR complex"/>
    <property type="evidence" value="ECO:0007669"/>
    <property type="project" value="TreeGrafter"/>
</dbReference>
<sequence>MASWVALNVEPDDAVEEEVDDTKELQIEEALKLYHNALKLHSQGPDFYTQAAEAYDALLNSEIFKYPESISDFKRATLPDAQSTEPVDESPTDAIVEYNVSDSTSSLFQTLYLSRKNYGKYLLDVLHETLREPPKDDDAARKISKKSFEATKKALTSFAEALERDDTDLNLWRQSARLGSALQSYRLNRFCLESVLADDDNRLEVRPEQLGLEEIFSEERLRSALKSLFDGLSASQIPVKKPKKALVKYLKKHEDLYEYLPNLPDDLQLLDPSKGPLSLSTSRLEITPSDATWESVGQSILEALDDEDDDSEDDEDESITASPNRAIQIVLPARDSTPQEDEEMAEPDNAPENDDAQVRPEIAFADMPQVGEQSAETEAEQPQPEPGPGPSEPGEEHSSIDQSAEKQLMESLEGESAQIPERQGSAGDETNAEEADPKSPSETRKRSSASAANDDFQEGGRMKSRRTRARESNADALVQPEEIAFDQEKYYEDRLEVFVNADEWMFNTINSLFSKFDMQALGSIESLKATVAAVSDSSDVPEEPEARLFQDFRGIIKNWNDEKSRLMQQKDDLSSLKDIRGSSKSGLSVFLEHSRKATRKPLVQEISAGEKVYAFCERVNRDWFHQHACLYEWLKCLLMPNFGEDTSDWSVQNSTYISSQWPEELKETVVELLVREDEFLYTRMQESVASLERRILDLNTEMPFEYQTSDLANLEMIQSIYELHLEIYSSVDAMDTKDSQEEKSAQKERLGRWGTLSRFCLEVFIENCPSEEPRQNLCLRHLWTSVFHLNLAGEAQREHVLLCLQDLKFILQSIGDPSIHLVNNSVIPELSNEAIDQEMLKLKCMDFFAKVFNPGDEDPVSLIEAIEPILEPSSIEYPEGNSDTNDLNEPPSHFSEMASFLDRGDATLRLFLWRRLQETYQSIDYPPKVVSCYLRSIETVMKELEHSKHTEETSSHRQVALLGWLKSLDGILAKAIPLILQDPRKAYECVDMDHLHASMSAVARLARLLQSFILYEDSVRVGQISGRDLRGSLAKSLENFKERMRELYVRCWILQYTMFLEAISQNQGLFDDPLEDRIRFLRSVHNSLGVRSMCRYSQKRFLKLIKSELLNLETKGDYEFDIYQVLYDLHGIKFSPTDGTADHGCSTEKLDRPTAIMMIDFVMKQAKKMNMKDLSKSELKTTVEKMQAAIGPVKPSSQSPQMNFNRRTITTYFKNPINPSNLLRAVQGVTELPLLPVPGENATIAAKGWYFLLGHVSLTKFRSQKRLGPGSVSELDDAVNFFRQDLEYGTGRWETWYRLAQAYDTQLEEDITWAADKMNNNRSDLATTQRYAIHCYAMAASTAIGTAEPTTETRDLLSDLYTDFGIRMYSSSREPLSMGAFGVADFSRHFSNAESQQMYKAQPFKEMSLYSVWNFASNILRRAVNAKPGRWLAQYFLGKCLWKMFSCDDSMRTTSRKVEMHDVIDALLDSIAALPQRKDSRADPIFEPHFKLLSVVHKLVTRGAMTVTEASKTLSVSPWARKVDTPENMEGWKPYILEVIKRFKSADKSNWHHRMSAKAAHIIYDDQQNAAAAAAAKHEMSQIFTKTLTIQVWRPEFERPGRHFVYTTRYVYFFISLLDQLDDRASLDQLLRRVRKKQGDFINHSKLWEDACSTYAKMIRRAAGINEKHEESVFKPIGWEEFSTKSARLERLKKLSDDSMPLLELVRDSLDLKKLNNTLLKVTMFEDLVADLYSRVYELNLPQLVEQANEENKEKMKVNHLLMSGDVTADVSAPTTPVPASDTPAPRGRTKGISRRDIQKRSDTLVNLKLGPRTAASKFTTATETEQTASTPREPNTTSLTELKSTPQDSGKLMSTAGDNANAQNVGLDGVNESGDDSDATETDATRTNNRSKKQGALIDSKKETGEVETENDDAGSGNEGADEGEGEDEDGGDDDGEGDAGTTEAETGGEEPQEGDDAGDEMQDGDGEDQTAAESKAADGENDESAKATGDEGAESTTTVKNEDTENPEPMDTSSA</sequence>
<feature type="compositionally biased region" description="Basic and acidic residues" evidence="6">
    <location>
        <begin position="1977"/>
        <end position="1991"/>
    </location>
</feature>
<keyword evidence="5" id="KW-0539">Nucleus</keyword>
<dbReference type="PANTHER" id="PTHR15502">
    <property type="entry name" value="CALCINEURIN-BINDING PROTEIN CABIN 1-RELATED"/>
    <property type="match status" value="1"/>
</dbReference>
<feature type="compositionally biased region" description="Acidic residues" evidence="6">
    <location>
        <begin position="305"/>
        <end position="318"/>
    </location>
</feature>
<dbReference type="GO" id="GO:0031491">
    <property type="term" value="F:nucleosome binding"/>
    <property type="evidence" value="ECO:0007669"/>
    <property type="project" value="TreeGrafter"/>
</dbReference>
<comment type="subcellular location">
    <subcellularLocation>
        <location evidence="2">Nucleus</location>
    </subcellularLocation>
</comment>
<name>A0A9W9FNK8_9EURO</name>
<comment type="similarity">
    <text evidence="3">Belongs to the HIR3 family.</text>
</comment>
<gene>
    <name evidence="7" type="ORF">N7532_004026</name>
</gene>
<reference evidence="7" key="1">
    <citation type="submission" date="2022-11" db="EMBL/GenBank/DDBJ databases">
        <authorList>
            <person name="Petersen C."/>
        </authorList>
    </citation>
    <scope>NUCLEOTIDE SEQUENCE</scope>
    <source>
        <strain evidence="7">IBT 30761</strain>
    </source>
</reference>
<evidence type="ECO:0000256" key="1">
    <source>
        <dbReference type="ARBA" id="ARBA00002687"/>
    </source>
</evidence>
<dbReference type="GeneID" id="81355499"/>
<reference evidence="7" key="2">
    <citation type="journal article" date="2023" name="IMA Fungus">
        <title>Comparative genomic study of the Penicillium genus elucidates a diverse pangenome and 15 lateral gene transfer events.</title>
        <authorList>
            <person name="Petersen C."/>
            <person name="Sorensen T."/>
            <person name="Nielsen M.R."/>
            <person name="Sondergaard T.E."/>
            <person name="Sorensen J.L."/>
            <person name="Fitzpatrick D.A."/>
            <person name="Frisvad J.C."/>
            <person name="Nielsen K.L."/>
        </authorList>
    </citation>
    <scope>NUCLEOTIDE SEQUENCE</scope>
    <source>
        <strain evidence="7">IBT 30761</strain>
    </source>
</reference>
<protein>
    <recommendedName>
        <fullName evidence="4">Histone transcription regulator 3 homolog</fullName>
    </recommendedName>
</protein>
<feature type="region of interest" description="Disordered" evidence="6">
    <location>
        <begin position="305"/>
        <end position="474"/>
    </location>
</feature>
<feature type="compositionally biased region" description="Polar residues" evidence="6">
    <location>
        <begin position="1833"/>
        <end position="1849"/>
    </location>
</feature>
<feature type="compositionally biased region" description="Acidic residues" evidence="6">
    <location>
        <begin position="1921"/>
        <end position="1939"/>
    </location>
</feature>
<dbReference type="EMBL" id="JAPQKI010000004">
    <property type="protein sequence ID" value="KAJ5103497.1"/>
    <property type="molecule type" value="Genomic_DNA"/>
</dbReference>
<feature type="compositionally biased region" description="Acidic residues" evidence="6">
    <location>
        <begin position="338"/>
        <end position="355"/>
    </location>
</feature>
<comment type="function">
    <text evidence="1">Has a role in a nucleosome assembly pathway that is required for the integrity of heterochromatin and proper chromosome segregation.</text>
</comment>
<feature type="compositionally biased region" description="Low complexity" evidence="6">
    <location>
        <begin position="1820"/>
        <end position="1831"/>
    </location>
</feature>
<evidence type="ECO:0000256" key="6">
    <source>
        <dbReference type="SAM" id="MobiDB-lite"/>
    </source>
</evidence>
<comment type="caution">
    <text evidence="7">The sequence shown here is derived from an EMBL/GenBank/DDBJ whole genome shotgun (WGS) entry which is preliminary data.</text>
</comment>
<feature type="compositionally biased region" description="Basic and acidic residues" evidence="6">
    <location>
        <begin position="1794"/>
        <end position="1803"/>
    </location>
</feature>
<dbReference type="RefSeq" id="XP_056476877.1">
    <property type="nucleotide sequence ID" value="XM_056616520.1"/>
</dbReference>
<dbReference type="PANTHER" id="PTHR15502:SF7">
    <property type="entry name" value="CALCINEURIN-BINDING PROTEIN CABIN-1"/>
    <property type="match status" value="1"/>
</dbReference>
<evidence type="ECO:0000256" key="2">
    <source>
        <dbReference type="ARBA" id="ARBA00004123"/>
    </source>
</evidence>
<accession>A0A9W9FNK8</accession>
<proteinExistence type="inferred from homology"/>
<feature type="compositionally biased region" description="Low complexity" evidence="6">
    <location>
        <begin position="372"/>
        <end position="382"/>
    </location>
</feature>
<dbReference type="OrthoDB" id="77564at2759"/>
<evidence type="ECO:0000313" key="7">
    <source>
        <dbReference type="EMBL" id="KAJ5103497.1"/>
    </source>
</evidence>
<dbReference type="InterPro" id="IPR033053">
    <property type="entry name" value="Hir3/CABIN1"/>
</dbReference>
<dbReference type="GO" id="GO:0005634">
    <property type="term" value="C:nucleus"/>
    <property type="evidence" value="ECO:0007669"/>
    <property type="project" value="UniProtKB-SubCell"/>
</dbReference>
<dbReference type="GO" id="GO:0006325">
    <property type="term" value="P:chromatin organization"/>
    <property type="evidence" value="ECO:0007669"/>
    <property type="project" value="InterPro"/>
</dbReference>
<keyword evidence="8" id="KW-1185">Reference proteome</keyword>
<feature type="compositionally biased region" description="Basic and acidic residues" evidence="6">
    <location>
        <begin position="394"/>
        <end position="408"/>
    </location>
</feature>
<evidence type="ECO:0000256" key="3">
    <source>
        <dbReference type="ARBA" id="ARBA00007335"/>
    </source>
</evidence>
<evidence type="ECO:0000313" key="8">
    <source>
        <dbReference type="Proteomes" id="UP001149074"/>
    </source>
</evidence>